<evidence type="ECO:0000256" key="5">
    <source>
        <dbReference type="RuleBase" id="RU000688"/>
    </source>
</evidence>
<dbReference type="PROSITE" id="PS00237">
    <property type="entry name" value="G_PROTEIN_RECEP_F1_1"/>
    <property type="match status" value="1"/>
</dbReference>
<dbReference type="GeneTree" id="ENSGT00940000163324"/>
<keyword evidence="5" id="KW-0807">Transducer</keyword>
<sequence>MPQNSNISNSSSNISISSENVGKILTVANFKIAFSQVLVCIFFYINCTMLFTFLRKHSFHQDTRYILFAHMLMVDTLQLLFMDLGVTLAYFFIVAPAGACILFCMIMASLTYFTTLTLTFMCLERYVAICMPLRHAVIATVKRTLYAILIIWLIGSIPSFKELFIIVAIETVTFYSQRFICAYDMMIRSKWQSDLMSGVALSYFFLMSIIVLFTYLKMMQAARSASADKMLVTKARHTVVLHAFQLLLSLITLVCPFVEMTVLQVDIQVFSNLRYFNFVVFSLFPRCLSPLIYGIRDEKFNSVFQQYVFCGLDHNDICNKHKIHLLLFSVQGLKEMEPGMNVMLV</sequence>
<feature type="transmembrane region" description="Helical" evidence="6">
    <location>
        <begin position="65"/>
        <end position="84"/>
    </location>
</feature>
<evidence type="ECO:0000256" key="6">
    <source>
        <dbReference type="SAM" id="Phobius"/>
    </source>
</evidence>
<keyword evidence="5" id="KW-0675">Receptor</keyword>
<dbReference type="PRINTS" id="PR00237">
    <property type="entry name" value="GPCRRHODOPSN"/>
</dbReference>
<reference evidence="8" key="1">
    <citation type="submission" date="2021-06" db="EMBL/GenBank/DDBJ databases">
        <authorList>
            <consortium name="Wellcome Sanger Institute Data Sharing"/>
        </authorList>
    </citation>
    <scope>NUCLEOTIDE SEQUENCE [LARGE SCALE GENOMIC DNA]</scope>
</reference>
<feature type="transmembrane region" description="Helical" evidence="6">
    <location>
        <begin position="90"/>
        <end position="123"/>
    </location>
</feature>
<evidence type="ECO:0000313" key="8">
    <source>
        <dbReference type="Ensembl" id="ENSECRP00000014158.1"/>
    </source>
</evidence>
<evidence type="ECO:0000259" key="7">
    <source>
        <dbReference type="PROSITE" id="PS50262"/>
    </source>
</evidence>
<dbReference type="GO" id="GO:0005549">
    <property type="term" value="F:odorant binding"/>
    <property type="evidence" value="ECO:0007669"/>
    <property type="project" value="TreeGrafter"/>
</dbReference>
<comment type="similarity">
    <text evidence="5">Belongs to the G-protein coupled receptor 1 family.</text>
</comment>
<dbReference type="Ensembl" id="ENSECRT00000014404.1">
    <property type="protein sequence ID" value="ENSECRP00000014158.1"/>
    <property type="gene ID" value="ENSECRG00000009445.1"/>
</dbReference>
<evidence type="ECO:0000313" key="9">
    <source>
        <dbReference type="Proteomes" id="UP000694620"/>
    </source>
</evidence>
<evidence type="ECO:0000256" key="2">
    <source>
        <dbReference type="ARBA" id="ARBA00022692"/>
    </source>
</evidence>
<evidence type="ECO:0000256" key="3">
    <source>
        <dbReference type="ARBA" id="ARBA00022989"/>
    </source>
</evidence>
<feature type="transmembrane region" description="Helical" evidence="6">
    <location>
        <begin position="32"/>
        <end position="53"/>
    </location>
</feature>
<keyword evidence="9" id="KW-1185">Reference proteome</keyword>
<dbReference type="InterPro" id="IPR017452">
    <property type="entry name" value="GPCR_Rhodpsn_7TM"/>
</dbReference>
<dbReference type="Proteomes" id="UP000694620">
    <property type="component" value="Chromosome 4"/>
</dbReference>
<keyword evidence="2 5" id="KW-0812">Transmembrane</keyword>
<proteinExistence type="inferred from homology"/>
<dbReference type="Pfam" id="PF00001">
    <property type="entry name" value="7tm_1"/>
    <property type="match status" value="1"/>
</dbReference>
<dbReference type="FunFam" id="1.20.1070.10:FF:000096">
    <property type="entry name" value="Odorant receptor 131-2"/>
    <property type="match status" value="1"/>
</dbReference>
<keyword evidence="4 6" id="KW-0472">Membrane</keyword>
<dbReference type="InterPro" id="IPR000276">
    <property type="entry name" value="GPCR_Rhodpsn"/>
</dbReference>
<dbReference type="PANTHER" id="PTHR26451">
    <property type="entry name" value="G_PROTEIN_RECEP_F1_2 DOMAIN-CONTAINING PROTEIN"/>
    <property type="match status" value="1"/>
</dbReference>
<dbReference type="SUPFAM" id="SSF81321">
    <property type="entry name" value="Family A G protein-coupled receptor-like"/>
    <property type="match status" value="1"/>
</dbReference>
<dbReference type="Gene3D" id="1.20.1070.10">
    <property type="entry name" value="Rhodopsin 7-helix transmembrane proteins"/>
    <property type="match status" value="1"/>
</dbReference>
<feature type="transmembrane region" description="Helical" evidence="6">
    <location>
        <begin position="239"/>
        <end position="263"/>
    </location>
</feature>
<reference evidence="8" key="2">
    <citation type="submission" date="2025-08" db="UniProtKB">
        <authorList>
            <consortium name="Ensembl"/>
        </authorList>
    </citation>
    <scope>IDENTIFICATION</scope>
</reference>
<reference evidence="8" key="3">
    <citation type="submission" date="2025-09" db="UniProtKB">
        <authorList>
            <consortium name="Ensembl"/>
        </authorList>
    </citation>
    <scope>IDENTIFICATION</scope>
</reference>
<evidence type="ECO:0000256" key="4">
    <source>
        <dbReference type="ARBA" id="ARBA00023136"/>
    </source>
</evidence>
<dbReference type="GO" id="GO:0004930">
    <property type="term" value="F:G protein-coupled receptor activity"/>
    <property type="evidence" value="ECO:0007669"/>
    <property type="project" value="UniProtKB-KW"/>
</dbReference>
<feature type="transmembrane region" description="Helical" evidence="6">
    <location>
        <begin position="144"/>
        <end position="169"/>
    </location>
</feature>
<name>A0A8C4SC33_ERPCA</name>
<feature type="domain" description="G-protein coupled receptors family 1 profile" evidence="7">
    <location>
        <begin position="45"/>
        <end position="293"/>
    </location>
</feature>
<dbReference type="CDD" id="cd00637">
    <property type="entry name" value="7tm_classA_rhodopsin-like"/>
    <property type="match status" value="1"/>
</dbReference>
<dbReference type="PANTHER" id="PTHR26451:SF886">
    <property type="entry name" value="GROWTH HORMONE SECRETAGOGUE RECEPTOR TYPE 1-LIKE-RELATED"/>
    <property type="match status" value="1"/>
</dbReference>
<accession>A0A8C4SC33</accession>
<dbReference type="PROSITE" id="PS50262">
    <property type="entry name" value="G_PROTEIN_RECEP_F1_2"/>
    <property type="match status" value="1"/>
</dbReference>
<feature type="transmembrane region" description="Helical" evidence="6">
    <location>
        <begin position="275"/>
        <end position="295"/>
    </location>
</feature>
<feature type="transmembrane region" description="Helical" evidence="6">
    <location>
        <begin position="195"/>
        <end position="218"/>
    </location>
</feature>
<keyword evidence="3 6" id="KW-1133">Transmembrane helix</keyword>
<protein>
    <recommendedName>
        <fullName evidence="7">G-protein coupled receptors family 1 profile domain-containing protein</fullName>
    </recommendedName>
</protein>
<dbReference type="GO" id="GO:0004984">
    <property type="term" value="F:olfactory receptor activity"/>
    <property type="evidence" value="ECO:0007669"/>
    <property type="project" value="TreeGrafter"/>
</dbReference>
<evidence type="ECO:0000256" key="1">
    <source>
        <dbReference type="ARBA" id="ARBA00004370"/>
    </source>
</evidence>
<dbReference type="InterPro" id="IPR052921">
    <property type="entry name" value="GPCR1_Superfamily_Member"/>
</dbReference>
<dbReference type="GO" id="GO:0016020">
    <property type="term" value="C:membrane"/>
    <property type="evidence" value="ECO:0007669"/>
    <property type="project" value="UniProtKB-SubCell"/>
</dbReference>
<comment type="subcellular location">
    <subcellularLocation>
        <location evidence="1">Membrane</location>
    </subcellularLocation>
</comment>
<keyword evidence="5" id="KW-0297">G-protein coupled receptor</keyword>
<dbReference type="AlphaFoldDB" id="A0A8C4SC33"/>
<organism evidence="8 9">
    <name type="scientific">Erpetoichthys calabaricus</name>
    <name type="common">Rope fish</name>
    <name type="synonym">Calamoichthys calabaricus</name>
    <dbReference type="NCBI Taxonomy" id="27687"/>
    <lineage>
        <taxon>Eukaryota</taxon>
        <taxon>Metazoa</taxon>
        <taxon>Chordata</taxon>
        <taxon>Craniata</taxon>
        <taxon>Vertebrata</taxon>
        <taxon>Euteleostomi</taxon>
        <taxon>Actinopterygii</taxon>
        <taxon>Polypteriformes</taxon>
        <taxon>Polypteridae</taxon>
        <taxon>Erpetoichthys</taxon>
    </lineage>
</organism>